<reference evidence="3 4" key="1">
    <citation type="submission" date="2021-02" db="EMBL/GenBank/DDBJ databases">
        <title>De Novo genome assembly of isolated myxobacteria.</title>
        <authorList>
            <person name="Stevens D.C."/>
        </authorList>
    </citation>
    <scope>NUCLEOTIDE SEQUENCE [LARGE SCALE GENOMIC DNA]</scope>
    <source>
        <strain evidence="4">SCPEA02</strain>
    </source>
</reference>
<dbReference type="EMBL" id="CP071090">
    <property type="protein sequence ID" value="QSQ22544.1"/>
    <property type="molecule type" value="Genomic_DNA"/>
</dbReference>
<gene>
    <name evidence="3" type="ORF">JY651_46805</name>
</gene>
<evidence type="ECO:0000256" key="1">
    <source>
        <dbReference type="ARBA" id="ARBA00022729"/>
    </source>
</evidence>
<dbReference type="PROSITE" id="PS51257">
    <property type="entry name" value="PROKAR_LIPOPROTEIN"/>
    <property type="match status" value="1"/>
</dbReference>
<feature type="domain" description="SbsA Ig-like" evidence="2">
    <location>
        <begin position="124"/>
        <end position="226"/>
    </location>
</feature>
<dbReference type="RefSeq" id="WP_206724120.1">
    <property type="nucleotide sequence ID" value="NZ_CP071090.1"/>
</dbReference>
<evidence type="ECO:0000259" key="2">
    <source>
        <dbReference type="Pfam" id="PF13205"/>
    </source>
</evidence>
<dbReference type="Pfam" id="PF13205">
    <property type="entry name" value="Big_5"/>
    <property type="match status" value="1"/>
</dbReference>
<dbReference type="Pfam" id="PF17957">
    <property type="entry name" value="Big_7"/>
    <property type="match status" value="1"/>
</dbReference>
<sequence length="581" mass="60127">MTPKHLLTLSLCILAACGDSKPEPKPDPTPDPTPGCDAASLSVKLLAPSGPVTTRGTVQVSLAVTGKVDTVEVLRDGLVLATVAAPYSYTWDTTSVLEGTHEVQGRATCGTTRVTSDVQTVMVDRTPPAVTGRTPSPDAEVAAGSGIRVDFSESVLPSTVTSDSLMLKVDGFRVDATMSLSTDGRALTLTPTKPLAAPARAEVTLAAGLTDAVGNLVVPPSPWTFTVPRWLAAPGAVPPVQAGERFASQPILQLDATGQPVVAFLSASGPSTSAVTRTARWTGSAWTPLLESGASEALALGFAMGPQGRIMFASLHHPSSQRLDVDFHTPGKEPATDFIFDCVEPVTAVGPLGTGAVACAYALSGVPPYSLVVETFGSGAGAELSVLGAGEAEDQRLPALALDAEDRPVVAYLDKQKAFAVARWSGTAWSFLGTRLQTQGLSGEPIVRIDSAKQPVLAWREVEGSTSRVRIHRFVGSSWSQVVSPSGVALPPANAPSLAMTLDGNGQPVLAWTEAGTPAKVRVSRFDGSTWTSLGDVSRAGADVLLGRGGLELDAQGRPVLGTVVRAGGVSDVQVWRLNVP</sequence>
<evidence type="ECO:0000313" key="3">
    <source>
        <dbReference type="EMBL" id="QSQ22544.1"/>
    </source>
</evidence>
<organism evidence="3 4">
    <name type="scientific">Pyxidicoccus parkwayensis</name>
    <dbReference type="NCBI Taxonomy" id="2813578"/>
    <lineage>
        <taxon>Bacteria</taxon>
        <taxon>Pseudomonadati</taxon>
        <taxon>Myxococcota</taxon>
        <taxon>Myxococcia</taxon>
        <taxon>Myxococcales</taxon>
        <taxon>Cystobacterineae</taxon>
        <taxon>Myxococcaceae</taxon>
        <taxon>Pyxidicoccus</taxon>
    </lineage>
</organism>
<keyword evidence="1" id="KW-0732">Signal</keyword>
<accession>A0ABX7NUJ3</accession>
<dbReference type="Gene3D" id="2.60.40.1220">
    <property type="match status" value="1"/>
</dbReference>
<dbReference type="InterPro" id="IPR032812">
    <property type="entry name" value="SbsA_Ig"/>
</dbReference>
<name>A0ABX7NUJ3_9BACT</name>
<dbReference type="SUPFAM" id="SSF89372">
    <property type="entry name" value="Fucose-specific lectin"/>
    <property type="match status" value="1"/>
</dbReference>
<dbReference type="Proteomes" id="UP000662747">
    <property type="component" value="Chromosome"/>
</dbReference>
<dbReference type="InterPro" id="IPR013783">
    <property type="entry name" value="Ig-like_fold"/>
</dbReference>
<dbReference type="Gene3D" id="2.60.40.10">
    <property type="entry name" value="Immunoglobulins"/>
    <property type="match status" value="1"/>
</dbReference>
<dbReference type="InterPro" id="IPR014755">
    <property type="entry name" value="Cu-Rt/internalin_Ig-like"/>
</dbReference>
<protein>
    <submittedName>
        <fullName evidence="3">Ig-like domain-containing protein</fullName>
    </submittedName>
</protein>
<proteinExistence type="predicted"/>
<keyword evidence="4" id="KW-1185">Reference proteome</keyword>
<evidence type="ECO:0000313" key="4">
    <source>
        <dbReference type="Proteomes" id="UP000662747"/>
    </source>
</evidence>